<evidence type="ECO:0000313" key="2">
    <source>
        <dbReference type="EMBL" id="WZW99596.1"/>
    </source>
</evidence>
<feature type="transmembrane region" description="Helical" evidence="1">
    <location>
        <begin position="116"/>
        <end position="138"/>
    </location>
</feature>
<keyword evidence="3" id="KW-1185">Reference proteome</keyword>
<gene>
    <name evidence="2" type="ORF">PCC79_05215</name>
</gene>
<name>A0ABZ3CBU7_9ACTN</name>
<organism evidence="2 3">
    <name type="scientific">Propioniciclava soli</name>
    <dbReference type="NCBI Taxonomy" id="2775081"/>
    <lineage>
        <taxon>Bacteria</taxon>
        <taxon>Bacillati</taxon>
        <taxon>Actinomycetota</taxon>
        <taxon>Actinomycetes</taxon>
        <taxon>Propionibacteriales</taxon>
        <taxon>Propionibacteriaceae</taxon>
        <taxon>Propioniciclava</taxon>
    </lineage>
</organism>
<protein>
    <recommendedName>
        <fullName evidence="4">MAPEG family protein</fullName>
    </recommendedName>
</protein>
<evidence type="ECO:0000256" key="1">
    <source>
        <dbReference type="SAM" id="Phobius"/>
    </source>
</evidence>
<accession>A0ABZ3CBU7</accession>
<sequence>MNPWLVAGIIVGALVASVLVGWAVSVGVLRLARVPEVILPTMERDSTGRLVPLLAPRSAEPRPLLRGGLWVGILERIAITGAIMAQHPELIAIVVAIKGLGRYPELQQAGGASERFIVGTLASFGVAVAVGLGALALLP</sequence>
<proteinExistence type="predicted"/>
<keyword evidence="1" id="KW-0812">Transmembrane</keyword>
<keyword evidence="1" id="KW-0472">Membrane</keyword>
<reference evidence="2 3" key="1">
    <citation type="journal article" date="2023" name="Environ Microbiome">
        <title>A coral-associated actinobacterium mitigates coral bleaching under heat stress.</title>
        <authorList>
            <person name="Li J."/>
            <person name="Zou Y."/>
            <person name="Li Q."/>
            <person name="Zhang J."/>
            <person name="Bourne D.G."/>
            <person name="Lyu Y."/>
            <person name="Liu C."/>
            <person name="Zhang S."/>
        </authorList>
    </citation>
    <scope>NUCLEOTIDE SEQUENCE [LARGE SCALE GENOMIC DNA]</scope>
    <source>
        <strain evidence="2 3">SCSIO 13291</strain>
    </source>
</reference>
<dbReference type="EMBL" id="CP115965">
    <property type="protein sequence ID" value="WZW99596.1"/>
    <property type="molecule type" value="Genomic_DNA"/>
</dbReference>
<evidence type="ECO:0008006" key="4">
    <source>
        <dbReference type="Google" id="ProtNLM"/>
    </source>
</evidence>
<dbReference type="RefSeq" id="WP_342373200.1">
    <property type="nucleotide sequence ID" value="NZ_CP115965.1"/>
</dbReference>
<dbReference type="Proteomes" id="UP001434337">
    <property type="component" value="Chromosome"/>
</dbReference>
<evidence type="ECO:0000313" key="3">
    <source>
        <dbReference type="Proteomes" id="UP001434337"/>
    </source>
</evidence>
<keyword evidence="1" id="KW-1133">Transmembrane helix</keyword>
<feature type="transmembrane region" description="Helical" evidence="1">
    <location>
        <begin position="6"/>
        <end position="32"/>
    </location>
</feature>